<dbReference type="PANTHER" id="PTHR24276">
    <property type="entry name" value="POLYSERASE-RELATED"/>
    <property type="match status" value="1"/>
</dbReference>
<dbReference type="CDD" id="cd00190">
    <property type="entry name" value="Tryp_SPc"/>
    <property type="match status" value="1"/>
</dbReference>
<dbReference type="GO" id="GO:0006508">
    <property type="term" value="P:proteolysis"/>
    <property type="evidence" value="ECO:0007669"/>
    <property type="project" value="UniProtKB-KW"/>
</dbReference>
<evidence type="ECO:0000313" key="6">
    <source>
        <dbReference type="Proteomes" id="UP000603708"/>
    </source>
</evidence>
<dbReference type="RefSeq" id="WP_189938580.1">
    <property type="nucleotide sequence ID" value="NZ_BNCD01000033.1"/>
</dbReference>
<proteinExistence type="inferred from homology"/>
<gene>
    <name evidence="5" type="ORF">GCM10018793_66540</name>
</gene>
<dbReference type="PRINTS" id="PR00722">
    <property type="entry name" value="CHYMOTRYPSIN"/>
</dbReference>
<dbReference type="PROSITE" id="PS50240">
    <property type="entry name" value="TRYPSIN_DOM"/>
    <property type="match status" value="1"/>
</dbReference>
<reference evidence="5" key="1">
    <citation type="journal article" date="2014" name="Int. J. Syst. Evol. Microbiol.">
        <title>Complete genome sequence of Corynebacterium casei LMG S-19264T (=DSM 44701T), isolated from a smear-ripened cheese.</title>
        <authorList>
            <consortium name="US DOE Joint Genome Institute (JGI-PGF)"/>
            <person name="Walter F."/>
            <person name="Albersmeier A."/>
            <person name="Kalinowski J."/>
            <person name="Ruckert C."/>
        </authorList>
    </citation>
    <scope>NUCLEOTIDE SEQUENCE</scope>
    <source>
        <strain evidence="5">JCM 5069</strain>
    </source>
</reference>
<protein>
    <submittedName>
        <fullName evidence="5">Serine protease</fullName>
    </submittedName>
</protein>
<dbReference type="PROSITE" id="PS00135">
    <property type="entry name" value="TRYPSIN_SER"/>
    <property type="match status" value="1"/>
</dbReference>
<evidence type="ECO:0000256" key="2">
    <source>
        <dbReference type="ARBA" id="ARBA00023157"/>
    </source>
</evidence>
<keyword evidence="3 5" id="KW-0645">Protease</keyword>
<organism evidence="5 6">
    <name type="scientific">Streptomyces sulfonofaciens</name>
    <dbReference type="NCBI Taxonomy" id="68272"/>
    <lineage>
        <taxon>Bacteria</taxon>
        <taxon>Bacillati</taxon>
        <taxon>Actinomycetota</taxon>
        <taxon>Actinomycetes</taxon>
        <taxon>Kitasatosporales</taxon>
        <taxon>Streptomycetaceae</taxon>
        <taxon>Streptomyces</taxon>
    </lineage>
</organism>
<keyword evidence="3" id="KW-0720">Serine protease</keyword>
<comment type="similarity">
    <text evidence="1">Belongs to the peptidase S1 family.</text>
</comment>
<evidence type="ECO:0000256" key="1">
    <source>
        <dbReference type="ARBA" id="ARBA00007664"/>
    </source>
</evidence>
<keyword evidence="3" id="KW-0378">Hydrolase</keyword>
<keyword evidence="2" id="KW-1015">Disulfide bond</keyword>
<feature type="domain" description="Peptidase S1" evidence="4">
    <location>
        <begin position="36"/>
        <end position="271"/>
    </location>
</feature>
<dbReference type="Pfam" id="PF00089">
    <property type="entry name" value="Trypsin"/>
    <property type="match status" value="1"/>
</dbReference>
<dbReference type="SMART" id="SM00020">
    <property type="entry name" value="Tryp_SPc"/>
    <property type="match status" value="1"/>
</dbReference>
<dbReference type="Proteomes" id="UP000603708">
    <property type="component" value="Unassembled WGS sequence"/>
</dbReference>
<evidence type="ECO:0000313" key="5">
    <source>
        <dbReference type="EMBL" id="GHH88130.1"/>
    </source>
</evidence>
<dbReference type="SUPFAM" id="SSF50494">
    <property type="entry name" value="Trypsin-like serine proteases"/>
    <property type="match status" value="1"/>
</dbReference>
<evidence type="ECO:0000256" key="3">
    <source>
        <dbReference type="RuleBase" id="RU363034"/>
    </source>
</evidence>
<dbReference type="InterPro" id="IPR018114">
    <property type="entry name" value="TRYPSIN_HIS"/>
</dbReference>
<dbReference type="PANTHER" id="PTHR24276:SF98">
    <property type="entry name" value="FI18310P1-RELATED"/>
    <property type="match status" value="1"/>
</dbReference>
<dbReference type="GO" id="GO:0004252">
    <property type="term" value="F:serine-type endopeptidase activity"/>
    <property type="evidence" value="ECO:0007669"/>
    <property type="project" value="InterPro"/>
</dbReference>
<dbReference type="Gene3D" id="2.40.10.10">
    <property type="entry name" value="Trypsin-like serine proteases"/>
    <property type="match status" value="1"/>
</dbReference>
<dbReference type="InterPro" id="IPR001254">
    <property type="entry name" value="Trypsin_dom"/>
</dbReference>
<comment type="caution">
    <text evidence="5">The sequence shown here is derived from an EMBL/GenBank/DDBJ whole genome shotgun (WGS) entry which is preliminary data.</text>
</comment>
<keyword evidence="6" id="KW-1185">Reference proteome</keyword>
<evidence type="ECO:0000259" key="4">
    <source>
        <dbReference type="PROSITE" id="PS50240"/>
    </source>
</evidence>
<dbReference type="InterPro" id="IPR033116">
    <property type="entry name" value="TRYPSIN_SER"/>
</dbReference>
<name>A0A919GNL7_9ACTN</name>
<dbReference type="EMBL" id="BNCD01000033">
    <property type="protein sequence ID" value="GHH88130.1"/>
    <property type="molecule type" value="Genomic_DNA"/>
</dbReference>
<dbReference type="PROSITE" id="PS00134">
    <property type="entry name" value="TRYPSIN_HIS"/>
    <property type="match status" value="1"/>
</dbReference>
<dbReference type="InterPro" id="IPR050430">
    <property type="entry name" value="Peptidase_S1"/>
</dbReference>
<dbReference type="InterPro" id="IPR001314">
    <property type="entry name" value="Peptidase_S1A"/>
</dbReference>
<dbReference type="AlphaFoldDB" id="A0A919GNL7"/>
<accession>A0A919GNL7</accession>
<dbReference type="FunFam" id="2.40.10.10:FF:000002">
    <property type="entry name" value="Transmembrane protease serine"/>
    <property type="match status" value="1"/>
</dbReference>
<reference evidence="5" key="2">
    <citation type="submission" date="2020-09" db="EMBL/GenBank/DDBJ databases">
        <authorList>
            <person name="Sun Q."/>
            <person name="Ohkuma M."/>
        </authorList>
    </citation>
    <scope>NUCLEOTIDE SEQUENCE</scope>
    <source>
        <strain evidence="5">JCM 5069</strain>
    </source>
</reference>
<dbReference type="InterPro" id="IPR009003">
    <property type="entry name" value="Peptidase_S1_PA"/>
</dbReference>
<sequence>MHRHTLGALSTTFTLGTAAALLPAVSPPAVRADSVVIGGHPVRLADSPWMVALSSRDRFGATRSGQFCGGAVVARTTVLTAAHCLGTQTLGVPLDDVQDLKVIAGREDLTTGTGQEIPVREVTVDPSYDSGTNAADVAALTLSSALPESSVLPTAPEGDSAYQAGTQATVYGWGDTTGAMELSSGLRAAEVQVLPDSACEAAYPGGTAGTYLAGTMLCAGDAEGGRDACQGDSGGPLVAREHLIGLVSWGSGCGRAGRPGVYTRISAVLADSDTPGGDTPGR</sequence>
<dbReference type="InterPro" id="IPR043504">
    <property type="entry name" value="Peptidase_S1_PA_chymotrypsin"/>
</dbReference>